<dbReference type="EMBL" id="QLNQ01000027">
    <property type="protein sequence ID" value="RCK59465.1"/>
    <property type="molecule type" value="Genomic_DNA"/>
</dbReference>
<evidence type="ECO:0000256" key="2">
    <source>
        <dbReference type="ARBA" id="ARBA00022723"/>
    </source>
</evidence>
<accession>A0A367Y0Q3</accession>
<keyword evidence="6" id="KW-1185">Reference proteome</keyword>
<dbReference type="Pfam" id="PF04032">
    <property type="entry name" value="Rpr2"/>
    <property type="match status" value="1"/>
</dbReference>
<dbReference type="GO" id="GO:0005655">
    <property type="term" value="C:nucleolar ribonuclease P complex"/>
    <property type="evidence" value="ECO:0007669"/>
    <property type="project" value="TreeGrafter"/>
</dbReference>
<comment type="caution">
    <text evidence="5">The sequence shown here is derived from an EMBL/GenBank/DDBJ whole genome shotgun (WGS) entry which is preliminary data.</text>
</comment>
<evidence type="ECO:0000256" key="1">
    <source>
        <dbReference type="ARBA" id="ARBA00022694"/>
    </source>
</evidence>
<reference evidence="5 6" key="1">
    <citation type="submission" date="2018-06" db="EMBL/GenBank/DDBJ databases">
        <title>Whole genome sequencing of Candida tropicalis (genome annotated by CSBL at Korea University).</title>
        <authorList>
            <person name="Ahn J."/>
        </authorList>
    </citation>
    <scope>NUCLEOTIDE SEQUENCE [LARGE SCALE GENOMIC DNA]</scope>
    <source>
        <strain evidence="5 6">ATCC 20962</strain>
    </source>
</reference>
<keyword evidence="1" id="KW-0819">tRNA processing</keyword>
<dbReference type="PANTHER" id="PTHR14742:SF0">
    <property type="entry name" value="RIBONUCLEASE P PROTEIN SUBUNIT P21"/>
    <property type="match status" value="1"/>
</dbReference>
<proteinExistence type="inferred from homology"/>
<comment type="similarity">
    <text evidence="4">Belongs to the eukaryotic/archaeal RNase P protein component 4 family.</text>
</comment>
<evidence type="ECO:0000313" key="6">
    <source>
        <dbReference type="Proteomes" id="UP000253472"/>
    </source>
</evidence>
<dbReference type="OrthoDB" id="128536at2759"/>
<dbReference type="Proteomes" id="UP000253472">
    <property type="component" value="Unassembled WGS sequence"/>
</dbReference>
<dbReference type="GO" id="GO:0046872">
    <property type="term" value="F:metal ion binding"/>
    <property type="evidence" value="ECO:0007669"/>
    <property type="project" value="UniProtKB-KW"/>
</dbReference>
<dbReference type="PANTHER" id="PTHR14742">
    <property type="entry name" value="RIBONUCLEASE P SUBUNIT P21"/>
    <property type="match status" value="1"/>
</dbReference>
<name>A0A367Y0Q3_9ASCO</name>
<organism evidence="5 6">
    <name type="scientific">Candida viswanathii</name>
    <dbReference type="NCBI Taxonomy" id="5486"/>
    <lineage>
        <taxon>Eukaryota</taxon>
        <taxon>Fungi</taxon>
        <taxon>Dikarya</taxon>
        <taxon>Ascomycota</taxon>
        <taxon>Saccharomycotina</taxon>
        <taxon>Pichiomycetes</taxon>
        <taxon>Debaryomycetaceae</taxon>
        <taxon>Candida/Lodderomyces clade</taxon>
        <taxon>Candida</taxon>
    </lineage>
</organism>
<evidence type="ECO:0000256" key="4">
    <source>
        <dbReference type="ARBA" id="ARBA00038402"/>
    </source>
</evidence>
<dbReference type="AlphaFoldDB" id="A0A367Y0Q3"/>
<keyword evidence="2" id="KW-0479">Metal-binding</keyword>
<dbReference type="GO" id="GO:0008033">
    <property type="term" value="P:tRNA processing"/>
    <property type="evidence" value="ECO:0007669"/>
    <property type="project" value="UniProtKB-KW"/>
</dbReference>
<sequence>MRAVKKFEDDQYLMSNISRTLTTPNHHTHIPQLSMAKKKDKGNGKSVANIDNYARLSHLYQISNQLTTSHPELGVLARGYNRNLDLIAKKTVTKVSPHLKRSICKKCNNLLIPGLTVTIYIENLSKEKLQHCDVLVNKCSNCGECKRFPVGKNRDYQLFVDRTITK</sequence>
<evidence type="ECO:0000256" key="3">
    <source>
        <dbReference type="ARBA" id="ARBA00022833"/>
    </source>
</evidence>
<gene>
    <name evidence="5" type="primary">RPR2_0</name>
    <name evidence="5" type="ORF">Cantr_07459</name>
</gene>
<dbReference type="Gene3D" id="6.20.50.20">
    <property type="match status" value="1"/>
</dbReference>
<keyword evidence="3" id="KW-0862">Zinc</keyword>
<dbReference type="STRING" id="5486.A0A367Y0Q3"/>
<evidence type="ECO:0000313" key="5">
    <source>
        <dbReference type="EMBL" id="RCK59465.1"/>
    </source>
</evidence>
<dbReference type="InterPro" id="IPR007175">
    <property type="entry name" value="Rpr2/Snm1/Rpp21"/>
</dbReference>
<protein>
    <submittedName>
        <fullName evidence="5">Ribonuclease P protein subunit RPR2</fullName>
    </submittedName>
</protein>